<feature type="transmembrane region" description="Helical" evidence="8">
    <location>
        <begin position="20"/>
        <end position="49"/>
    </location>
</feature>
<accession>A0A1M6YCD3</accession>
<keyword evidence="5 8" id="KW-0812">Transmembrane</keyword>
<dbReference type="PROSITE" id="PS50928">
    <property type="entry name" value="ABC_TM1"/>
    <property type="match status" value="1"/>
</dbReference>
<reference evidence="11 13" key="3">
    <citation type="submission" date="2017-02" db="EMBL/GenBank/DDBJ databases">
        <authorList>
            <person name="Peterson S.W."/>
        </authorList>
    </citation>
    <scope>NUCLEOTIDE SEQUENCE [LARGE SCALE GENOMIC DNA]</scope>
    <source>
        <strain evidence="11 13">ATCC 43854</strain>
    </source>
</reference>
<keyword evidence="3 8" id="KW-0813">Transport</keyword>
<evidence type="ECO:0000259" key="9">
    <source>
        <dbReference type="PROSITE" id="PS50928"/>
    </source>
</evidence>
<dbReference type="PANTHER" id="PTHR42929">
    <property type="entry name" value="INNER MEMBRANE ABC TRANSPORTER PERMEASE PROTEIN YDCU-RELATED-RELATED"/>
    <property type="match status" value="1"/>
</dbReference>
<dbReference type="AlphaFoldDB" id="A0A1M6YCD3"/>
<keyword evidence="6 8" id="KW-1133">Transmembrane helix</keyword>
<sequence length="300" mass="33338">MQQTEVFEGKLTTRRRMRKFGALLTGPGILWLLVFLLLPTIFLMVLAFAERGSYGSINWEFSFTNLKRLFGFSSFGWSPDNLLILWRSLKIAVFTTVLCLVIGLPMAFWVANRGKSMRAFWFTLIMVPSCTNLVIRTSAWMILLGPEMFPAGIARFLGLLADSESLYPGSFAVYIGMVSAMLPFSVLPLYTSVERLDWGIVEAARDLYASPLRTFRHGILSQMMPGIVASVILTLVPSLGMYVISDLLGGGKYMLIGNLIQQQFGSASDWPFGAMLGVVLILTSVISLIIFQRIGGKNFV</sequence>
<feature type="transmembrane region" description="Helical" evidence="8">
    <location>
        <begin position="272"/>
        <end position="291"/>
    </location>
</feature>
<evidence type="ECO:0000256" key="3">
    <source>
        <dbReference type="ARBA" id="ARBA00022448"/>
    </source>
</evidence>
<feature type="transmembrane region" description="Helical" evidence="8">
    <location>
        <begin position="91"/>
        <end position="112"/>
    </location>
</feature>
<organism evidence="10 12">
    <name type="scientific">Fibrobacter intestinalis</name>
    <dbReference type="NCBI Taxonomy" id="28122"/>
    <lineage>
        <taxon>Bacteria</taxon>
        <taxon>Pseudomonadati</taxon>
        <taxon>Fibrobacterota</taxon>
        <taxon>Fibrobacteria</taxon>
        <taxon>Fibrobacterales</taxon>
        <taxon>Fibrobacteraceae</taxon>
        <taxon>Fibrobacter</taxon>
    </lineage>
</organism>
<protein>
    <submittedName>
        <fullName evidence="10">Spermidine/putrescine transport system permease protein</fullName>
    </submittedName>
</protein>
<comment type="subcellular location">
    <subcellularLocation>
        <location evidence="1 8">Cell membrane</location>
        <topology evidence="1 8">Multi-pass membrane protein</topology>
    </subcellularLocation>
</comment>
<evidence type="ECO:0000256" key="8">
    <source>
        <dbReference type="RuleBase" id="RU363032"/>
    </source>
</evidence>
<dbReference type="RefSeq" id="WP_073306040.1">
    <property type="nucleotide sequence ID" value="NZ_FRAW01000040.1"/>
</dbReference>
<dbReference type="EMBL" id="FRAW01000040">
    <property type="protein sequence ID" value="SHL15941.1"/>
    <property type="molecule type" value="Genomic_DNA"/>
</dbReference>
<dbReference type="CDD" id="cd06261">
    <property type="entry name" value="TM_PBP2"/>
    <property type="match status" value="1"/>
</dbReference>
<feature type="transmembrane region" description="Helical" evidence="8">
    <location>
        <begin position="223"/>
        <end position="244"/>
    </location>
</feature>
<name>A0A1M6YCD3_9BACT</name>
<evidence type="ECO:0000256" key="4">
    <source>
        <dbReference type="ARBA" id="ARBA00022475"/>
    </source>
</evidence>
<dbReference type="PANTHER" id="PTHR42929:SF1">
    <property type="entry name" value="INNER MEMBRANE ABC TRANSPORTER PERMEASE PROTEIN YDCU-RELATED"/>
    <property type="match status" value="1"/>
</dbReference>
<reference evidence="10" key="2">
    <citation type="submission" date="2016-11" db="EMBL/GenBank/DDBJ databases">
        <authorList>
            <person name="Jaros S."/>
            <person name="Januszkiewicz K."/>
            <person name="Wedrychowicz H."/>
        </authorList>
    </citation>
    <scope>NUCLEOTIDE SEQUENCE [LARGE SCALE GENOMIC DNA]</scope>
    <source>
        <strain evidence="10">UWOS</strain>
    </source>
</reference>
<evidence type="ECO:0000313" key="10">
    <source>
        <dbReference type="EMBL" id="SHL15941.1"/>
    </source>
</evidence>
<evidence type="ECO:0000256" key="2">
    <source>
        <dbReference type="ARBA" id="ARBA00007069"/>
    </source>
</evidence>
<evidence type="ECO:0000313" key="11">
    <source>
        <dbReference type="EMBL" id="SJZ83812.1"/>
    </source>
</evidence>
<evidence type="ECO:0000256" key="5">
    <source>
        <dbReference type="ARBA" id="ARBA00022692"/>
    </source>
</evidence>
<keyword evidence="7 8" id="KW-0472">Membrane</keyword>
<feature type="transmembrane region" description="Helical" evidence="8">
    <location>
        <begin position="171"/>
        <end position="190"/>
    </location>
</feature>
<dbReference type="Gene3D" id="1.10.3720.10">
    <property type="entry name" value="MetI-like"/>
    <property type="match status" value="1"/>
</dbReference>
<accession>A0A1T4NXM2</accession>
<comment type="similarity">
    <text evidence="2">Belongs to the binding-protein-dependent transport system permease family. CysTW subfamily.</text>
</comment>
<evidence type="ECO:0000256" key="1">
    <source>
        <dbReference type="ARBA" id="ARBA00004651"/>
    </source>
</evidence>
<dbReference type="EMBL" id="FUWU01000029">
    <property type="protein sequence ID" value="SJZ83812.1"/>
    <property type="molecule type" value="Genomic_DNA"/>
</dbReference>
<evidence type="ECO:0000256" key="7">
    <source>
        <dbReference type="ARBA" id="ARBA00023136"/>
    </source>
</evidence>
<evidence type="ECO:0000256" key="6">
    <source>
        <dbReference type="ARBA" id="ARBA00022989"/>
    </source>
</evidence>
<feature type="domain" description="ABC transmembrane type-1" evidence="9">
    <location>
        <begin position="85"/>
        <end position="291"/>
    </location>
</feature>
<dbReference type="Pfam" id="PF00528">
    <property type="entry name" value="BPD_transp_1"/>
    <property type="match status" value="1"/>
</dbReference>
<dbReference type="InterPro" id="IPR035906">
    <property type="entry name" value="MetI-like_sf"/>
</dbReference>
<dbReference type="STRING" id="28122.SAMN02745108_01730"/>
<evidence type="ECO:0000313" key="13">
    <source>
        <dbReference type="Proteomes" id="UP000190449"/>
    </source>
</evidence>
<reference evidence="12" key="1">
    <citation type="submission" date="2016-11" db="EMBL/GenBank/DDBJ databases">
        <authorList>
            <person name="Varghese N."/>
            <person name="Submissions S."/>
        </authorList>
    </citation>
    <scope>NUCLEOTIDE SEQUENCE [LARGE SCALE GENOMIC DNA]</scope>
    <source>
        <strain evidence="12">UWOS</strain>
    </source>
</reference>
<dbReference type="InterPro" id="IPR000515">
    <property type="entry name" value="MetI-like"/>
</dbReference>
<gene>
    <name evidence="11" type="ORF">SAMN02745108_01730</name>
    <name evidence="10" type="ORF">SAMN05720469_14017</name>
</gene>
<dbReference type="Proteomes" id="UP000190449">
    <property type="component" value="Unassembled WGS sequence"/>
</dbReference>
<feature type="transmembrane region" description="Helical" evidence="8">
    <location>
        <begin position="119"/>
        <end position="143"/>
    </location>
</feature>
<evidence type="ECO:0000313" key="12">
    <source>
        <dbReference type="Proteomes" id="UP000184275"/>
    </source>
</evidence>
<keyword evidence="4" id="KW-1003">Cell membrane</keyword>
<dbReference type="GO" id="GO:0055085">
    <property type="term" value="P:transmembrane transport"/>
    <property type="evidence" value="ECO:0007669"/>
    <property type="project" value="InterPro"/>
</dbReference>
<dbReference type="GO" id="GO:0005886">
    <property type="term" value="C:plasma membrane"/>
    <property type="evidence" value="ECO:0007669"/>
    <property type="project" value="UniProtKB-SubCell"/>
</dbReference>
<dbReference type="SUPFAM" id="SSF161098">
    <property type="entry name" value="MetI-like"/>
    <property type="match status" value="1"/>
</dbReference>
<dbReference type="Proteomes" id="UP000184275">
    <property type="component" value="Unassembled WGS sequence"/>
</dbReference>
<keyword evidence="12" id="KW-1185">Reference proteome</keyword>
<proteinExistence type="inferred from homology"/>